<evidence type="ECO:0000313" key="4">
    <source>
        <dbReference type="Proteomes" id="UP000308508"/>
    </source>
</evidence>
<dbReference type="PROSITE" id="PS51257">
    <property type="entry name" value="PROKAR_LIPOPROTEIN"/>
    <property type="match status" value="1"/>
</dbReference>
<gene>
    <name evidence="3" type="ORF">E5S66_10855</name>
</gene>
<dbReference type="STRING" id="1123377.GCA_000423885_00557"/>
<dbReference type="SUPFAM" id="SSF48452">
    <property type="entry name" value="TPR-like"/>
    <property type="match status" value="2"/>
</dbReference>
<dbReference type="Pfam" id="PF13432">
    <property type="entry name" value="TPR_16"/>
    <property type="match status" value="3"/>
</dbReference>
<dbReference type="SMART" id="SM00028">
    <property type="entry name" value="TPR"/>
    <property type="match status" value="4"/>
</dbReference>
<dbReference type="InterPro" id="IPR011990">
    <property type="entry name" value="TPR-like_helical_dom_sf"/>
</dbReference>
<dbReference type="AlphaFoldDB" id="A0A5R9PEK7"/>
<dbReference type="PROSITE" id="PS50005">
    <property type="entry name" value="TPR"/>
    <property type="match status" value="2"/>
</dbReference>
<protein>
    <submittedName>
        <fullName evidence="3">Tetratricopeptide repeat protein</fullName>
    </submittedName>
</protein>
<feature type="repeat" description="TPR" evidence="1">
    <location>
        <begin position="415"/>
        <end position="448"/>
    </location>
</feature>
<evidence type="ECO:0000256" key="1">
    <source>
        <dbReference type="PROSITE-ProRule" id="PRU00339"/>
    </source>
</evidence>
<accession>A0A5R9PEK7</accession>
<dbReference type="InterPro" id="IPR019734">
    <property type="entry name" value="TPR_rpt"/>
</dbReference>
<proteinExistence type="predicted"/>
<feature type="signal peptide" evidence="2">
    <location>
        <begin position="1"/>
        <end position="29"/>
    </location>
</feature>
<feature type="chain" id="PRO_5024420661" evidence="2">
    <location>
        <begin position="30"/>
        <end position="562"/>
    </location>
</feature>
<keyword evidence="4" id="KW-1185">Reference proteome</keyword>
<evidence type="ECO:0000256" key="2">
    <source>
        <dbReference type="SAM" id="SignalP"/>
    </source>
</evidence>
<feature type="repeat" description="TPR" evidence="1">
    <location>
        <begin position="517"/>
        <end position="550"/>
    </location>
</feature>
<keyword evidence="1" id="KW-0802">TPR repeat</keyword>
<dbReference type="EMBL" id="SROY01000005">
    <property type="protein sequence ID" value="TLX21020.1"/>
    <property type="molecule type" value="Genomic_DNA"/>
</dbReference>
<name>A0A5R9PEK7_9GAMM</name>
<evidence type="ECO:0000313" key="3">
    <source>
        <dbReference type="EMBL" id="TLX21020.1"/>
    </source>
</evidence>
<dbReference type="PANTHER" id="PTHR12558">
    <property type="entry name" value="CELL DIVISION CYCLE 16,23,27"/>
    <property type="match status" value="1"/>
</dbReference>
<sequence length="562" mass="61193">MPNPQRSGSRPFPLVALLAALLACTAAVAGNPVAAQTRVDPLEASLAGEFALQGGLLPEAARHYLDAARAAQDPVLAERATRIALLADEDALAREAYDTWQALAPQPSLEARMVAASLALRAGDKRAARRELRALLAEPDGWRPALTALVGAVGRQQALVVAMLEEIVARDALPHQLQAWLGFGGLAQRLEQPKLVDRIVQQVVARFPGEPRVALLRAQLLREGGKLEEARAALAALGEPAQLPPTLRWALAGEYDALGDPGKAAQVLALGAQDEAMYARRAALLDKAGDKAGLTALYEELKRGATTPNPMRRLLLGQLAELLERHDEALTWYAKVPGERMQGAARLRAANVLHAMGRPGQAFEALRALQADPELTDDDRRDGYLLEAELRQKAKDANGEQEAYARGLAAFPDDPALLYARGLMWERLDQIGKAEADLRRLLVIDPDNVAALNALGYTLADRTDRYREALELIDRARVAEPGNAAIIDSYGWVLFRLGKARAALDHLRHAYALQQDPDIASHLGQVLWVLGRKEEARKYFDDARRLDPDNRSLQRALQETGA</sequence>
<dbReference type="RefSeq" id="WP_138349225.1">
    <property type="nucleotide sequence ID" value="NZ_SROY01000005.1"/>
</dbReference>
<dbReference type="PANTHER" id="PTHR12558:SF13">
    <property type="entry name" value="CELL DIVISION CYCLE PROTEIN 27 HOMOLOG"/>
    <property type="match status" value="1"/>
</dbReference>
<reference evidence="3 4" key="1">
    <citation type="submission" date="2019-04" db="EMBL/GenBank/DDBJ databases">
        <authorList>
            <person name="Grouzdev D.S."/>
            <person name="Nazina T.N."/>
        </authorList>
    </citation>
    <scope>NUCLEOTIDE SEQUENCE [LARGE SCALE GENOMIC DNA]</scope>
    <source>
        <strain evidence="3 4">SHC 3-19</strain>
    </source>
</reference>
<organism evidence="3 4">
    <name type="scientific">Thermomonas fusca</name>
    <dbReference type="NCBI Taxonomy" id="215690"/>
    <lineage>
        <taxon>Bacteria</taxon>
        <taxon>Pseudomonadati</taxon>
        <taxon>Pseudomonadota</taxon>
        <taxon>Gammaproteobacteria</taxon>
        <taxon>Lysobacterales</taxon>
        <taxon>Lysobacteraceae</taxon>
        <taxon>Thermomonas</taxon>
    </lineage>
</organism>
<keyword evidence="2" id="KW-0732">Signal</keyword>
<dbReference type="Gene3D" id="1.25.40.10">
    <property type="entry name" value="Tetratricopeptide repeat domain"/>
    <property type="match status" value="2"/>
</dbReference>
<dbReference type="Proteomes" id="UP000308508">
    <property type="component" value="Unassembled WGS sequence"/>
</dbReference>
<comment type="caution">
    <text evidence="3">The sequence shown here is derived from an EMBL/GenBank/DDBJ whole genome shotgun (WGS) entry which is preliminary data.</text>
</comment>